<proteinExistence type="predicted"/>
<dbReference type="Proteomes" id="UP000479000">
    <property type="component" value="Unassembled WGS sequence"/>
</dbReference>
<organism evidence="1 2">
    <name type="scientific">Nesidiocoris tenuis</name>
    <dbReference type="NCBI Taxonomy" id="355587"/>
    <lineage>
        <taxon>Eukaryota</taxon>
        <taxon>Metazoa</taxon>
        <taxon>Ecdysozoa</taxon>
        <taxon>Arthropoda</taxon>
        <taxon>Hexapoda</taxon>
        <taxon>Insecta</taxon>
        <taxon>Pterygota</taxon>
        <taxon>Neoptera</taxon>
        <taxon>Paraneoptera</taxon>
        <taxon>Hemiptera</taxon>
        <taxon>Heteroptera</taxon>
        <taxon>Panheteroptera</taxon>
        <taxon>Cimicomorpha</taxon>
        <taxon>Miridae</taxon>
        <taxon>Dicyphina</taxon>
        <taxon>Nesidiocoris</taxon>
    </lineage>
</organism>
<accession>A0A6H5GTP8</accession>
<name>A0A6H5GTP8_9HEMI</name>
<gene>
    <name evidence="1" type="ORF">NTEN_LOCUS12409</name>
</gene>
<evidence type="ECO:0000313" key="1">
    <source>
        <dbReference type="EMBL" id="CAB0006992.1"/>
    </source>
</evidence>
<dbReference type="EMBL" id="CADCXU010018578">
    <property type="protein sequence ID" value="CAB0006992.1"/>
    <property type="molecule type" value="Genomic_DNA"/>
</dbReference>
<evidence type="ECO:0000313" key="2">
    <source>
        <dbReference type="Proteomes" id="UP000479000"/>
    </source>
</evidence>
<reference evidence="1 2" key="1">
    <citation type="submission" date="2020-02" db="EMBL/GenBank/DDBJ databases">
        <authorList>
            <person name="Ferguson B K."/>
        </authorList>
    </citation>
    <scope>NUCLEOTIDE SEQUENCE [LARGE SCALE GENOMIC DNA]</scope>
</reference>
<protein>
    <submittedName>
        <fullName evidence="1">Uncharacterized protein</fullName>
    </submittedName>
</protein>
<sequence>MFGFQPATADRLSGFVIPERSTLNQSETRSKSWTPDCRIFLAGRDHPRRVVGRCWSRIKTNSTG</sequence>
<keyword evidence="2" id="KW-1185">Reference proteome</keyword>
<dbReference type="AlphaFoldDB" id="A0A6H5GTP8"/>